<reference evidence="1" key="1">
    <citation type="submission" date="2020-09" db="EMBL/GenBank/DDBJ databases">
        <title>Novel species of Mucilaginibacter isolated from a glacier on the Tibetan Plateau.</title>
        <authorList>
            <person name="Liu Q."/>
            <person name="Xin Y.-H."/>
        </authorList>
    </citation>
    <scope>NUCLEOTIDE SEQUENCE</scope>
    <source>
        <strain evidence="1">ZB1P21</strain>
    </source>
</reference>
<organism evidence="1 2">
    <name type="scientific">Mucilaginibacter glaciei</name>
    <dbReference type="NCBI Taxonomy" id="2772109"/>
    <lineage>
        <taxon>Bacteria</taxon>
        <taxon>Pseudomonadati</taxon>
        <taxon>Bacteroidota</taxon>
        <taxon>Sphingobacteriia</taxon>
        <taxon>Sphingobacteriales</taxon>
        <taxon>Sphingobacteriaceae</taxon>
        <taxon>Mucilaginibacter</taxon>
    </lineage>
</organism>
<evidence type="ECO:0000313" key="2">
    <source>
        <dbReference type="Proteomes" id="UP000619078"/>
    </source>
</evidence>
<dbReference type="EMBL" id="JACWMX010000005">
    <property type="protein sequence ID" value="MBD1394273.1"/>
    <property type="molecule type" value="Genomic_DNA"/>
</dbReference>
<protein>
    <submittedName>
        <fullName evidence="1">Phage virion morphogenesis protein</fullName>
    </submittedName>
</protein>
<evidence type="ECO:0000313" key="1">
    <source>
        <dbReference type="EMBL" id="MBD1394273.1"/>
    </source>
</evidence>
<gene>
    <name evidence="1" type="ORF">IDJ76_14280</name>
</gene>
<proteinExistence type="predicted"/>
<dbReference type="AlphaFoldDB" id="A0A926NYK7"/>
<dbReference type="RefSeq" id="WP_191164009.1">
    <property type="nucleotide sequence ID" value="NZ_JACWMX010000005.1"/>
</dbReference>
<comment type="caution">
    <text evidence="1">The sequence shown here is derived from an EMBL/GenBank/DDBJ whole genome shotgun (WGS) entry which is preliminary data.</text>
</comment>
<sequence>MSEQQGALAFGVIRARLAAVVQQLPLILGNEAVNYSLDAFRKQAWEGKPWQARKSKKDTSRSILVKSGRGRRSIRIISTTANSVTIGSDVGYMAVHNNGGEISRAARSETFVRNRFVKGTKKGKFKKGTTDGQGMSFKAYSYRMPQRQFIGHTAAFEYQMKQVVRRELIKAFKGFRK</sequence>
<accession>A0A926NYK7</accession>
<dbReference type="Pfam" id="PF05069">
    <property type="entry name" value="Phage_tail_S"/>
    <property type="match status" value="1"/>
</dbReference>
<name>A0A926NYK7_9SPHI</name>
<dbReference type="InterPro" id="IPR006522">
    <property type="entry name" value="Phage_virion_morphogenesis"/>
</dbReference>
<dbReference type="Proteomes" id="UP000619078">
    <property type="component" value="Unassembled WGS sequence"/>
</dbReference>
<keyword evidence="2" id="KW-1185">Reference proteome</keyword>